<dbReference type="GO" id="GO:0046872">
    <property type="term" value="F:metal ion binding"/>
    <property type="evidence" value="ECO:0007669"/>
    <property type="project" value="InterPro"/>
</dbReference>
<dbReference type="PANTHER" id="PTHR43668:SF2">
    <property type="entry name" value="ALLANTOINASE"/>
    <property type="match status" value="1"/>
</dbReference>
<comment type="caution">
    <text evidence="3">The sequence shown here is derived from an EMBL/GenBank/DDBJ whole genome shotgun (WGS) entry which is preliminary data.</text>
</comment>
<name>A0A7C3ZVB4_9CYAN</name>
<dbReference type="NCBIfam" id="TIGR00857">
    <property type="entry name" value="pyrC_multi"/>
    <property type="match status" value="1"/>
</dbReference>
<dbReference type="CDD" id="cd01317">
    <property type="entry name" value="DHOase_IIa"/>
    <property type="match status" value="1"/>
</dbReference>
<dbReference type="Gene3D" id="2.30.40.10">
    <property type="entry name" value="Urease, subunit C, domain 1"/>
    <property type="match status" value="1"/>
</dbReference>
<dbReference type="InterPro" id="IPR004722">
    <property type="entry name" value="DHOase"/>
</dbReference>
<dbReference type="Gene3D" id="3.20.20.140">
    <property type="entry name" value="Metal-dependent hydrolases"/>
    <property type="match status" value="1"/>
</dbReference>
<dbReference type="EC" id="3.5.2.3" evidence="3"/>
<dbReference type="InterPro" id="IPR024403">
    <property type="entry name" value="DHOase_cat"/>
</dbReference>
<keyword evidence="3" id="KW-0378">Hydrolase</keyword>
<dbReference type="Pfam" id="PF12890">
    <property type="entry name" value="DHOase"/>
    <property type="match status" value="1"/>
</dbReference>
<dbReference type="GO" id="GO:0004038">
    <property type="term" value="F:allantoinase activity"/>
    <property type="evidence" value="ECO:0007669"/>
    <property type="project" value="TreeGrafter"/>
</dbReference>
<dbReference type="GO" id="GO:0005737">
    <property type="term" value="C:cytoplasm"/>
    <property type="evidence" value="ECO:0007669"/>
    <property type="project" value="TreeGrafter"/>
</dbReference>
<organism evidence="3">
    <name type="scientific">Planktothricoides sp. SpSt-374</name>
    <dbReference type="NCBI Taxonomy" id="2282167"/>
    <lineage>
        <taxon>Bacteria</taxon>
        <taxon>Bacillati</taxon>
        <taxon>Cyanobacteriota</taxon>
        <taxon>Cyanophyceae</taxon>
        <taxon>Oscillatoriophycideae</taxon>
        <taxon>Oscillatoriales</taxon>
        <taxon>Oscillatoriaceae</taxon>
        <taxon>Planktothricoides</taxon>
    </lineage>
</organism>
<dbReference type="InterPro" id="IPR011059">
    <property type="entry name" value="Metal-dep_hydrolase_composite"/>
</dbReference>
<evidence type="ECO:0000256" key="1">
    <source>
        <dbReference type="ARBA" id="ARBA00022975"/>
    </source>
</evidence>
<protein>
    <submittedName>
        <fullName evidence="3">Dihydroorotase</fullName>
        <ecNumber evidence="3">3.5.2.3</ecNumber>
    </submittedName>
</protein>
<reference evidence="3" key="1">
    <citation type="journal article" date="2020" name="mSystems">
        <title>Genome- and Community-Level Interaction Insights into Carbon Utilization and Element Cycling Functions of Hydrothermarchaeota in Hydrothermal Sediment.</title>
        <authorList>
            <person name="Zhou Z."/>
            <person name="Liu Y."/>
            <person name="Xu W."/>
            <person name="Pan J."/>
            <person name="Luo Z.H."/>
            <person name="Li M."/>
        </authorList>
    </citation>
    <scope>NUCLEOTIDE SEQUENCE [LARGE SCALE GENOMIC DNA]</scope>
    <source>
        <strain evidence="3">SpSt-374</strain>
    </source>
</reference>
<gene>
    <name evidence="3" type="ORF">ENR15_03725</name>
</gene>
<dbReference type="EMBL" id="DSPX01000039">
    <property type="protein sequence ID" value="HGF99786.1"/>
    <property type="molecule type" value="Genomic_DNA"/>
</dbReference>
<proteinExistence type="predicted"/>
<keyword evidence="1" id="KW-0665">Pyrimidine biosynthesis</keyword>
<dbReference type="SUPFAM" id="SSF51556">
    <property type="entry name" value="Metallo-dependent hydrolases"/>
    <property type="match status" value="1"/>
</dbReference>
<dbReference type="GO" id="GO:0006145">
    <property type="term" value="P:purine nucleobase catabolic process"/>
    <property type="evidence" value="ECO:0007669"/>
    <property type="project" value="TreeGrafter"/>
</dbReference>
<dbReference type="AlphaFoldDB" id="A0A7C3ZVB4"/>
<dbReference type="PANTHER" id="PTHR43668">
    <property type="entry name" value="ALLANTOINASE"/>
    <property type="match status" value="1"/>
</dbReference>
<dbReference type="InterPro" id="IPR050138">
    <property type="entry name" value="DHOase/Allantoinase_Hydrolase"/>
</dbReference>
<dbReference type="SUPFAM" id="SSF51338">
    <property type="entry name" value="Composite domain of metallo-dependent hydrolases"/>
    <property type="match status" value="1"/>
</dbReference>
<dbReference type="GO" id="GO:0004151">
    <property type="term" value="F:dihydroorotase activity"/>
    <property type="evidence" value="ECO:0007669"/>
    <property type="project" value="UniProtKB-EC"/>
</dbReference>
<evidence type="ECO:0000313" key="3">
    <source>
        <dbReference type="EMBL" id="HGF99786.1"/>
    </source>
</evidence>
<dbReference type="InterPro" id="IPR032466">
    <property type="entry name" value="Metal_Hydrolase"/>
</dbReference>
<feature type="domain" description="Dihydroorotase catalytic" evidence="2">
    <location>
        <begin position="55"/>
        <end position="240"/>
    </location>
</feature>
<dbReference type="GO" id="GO:0006221">
    <property type="term" value="P:pyrimidine nucleotide biosynthetic process"/>
    <property type="evidence" value="ECO:0007669"/>
    <property type="project" value="UniProtKB-KW"/>
</dbReference>
<evidence type="ECO:0000259" key="2">
    <source>
        <dbReference type="Pfam" id="PF12890"/>
    </source>
</evidence>
<dbReference type="NCBIfam" id="NF005614">
    <property type="entry name" value="PRK07369.1"/>
    <property type="match status" value="1"/>
</dbReference>
<accession>A0A7C3ZVB4</accession>
<sequence length="429" mass="46307">MTSVLLQQVRVLDPVSGVDQIADVMLADGKIRAIEPEIALPEGGETELVDGRGLILGPGLVDLYSHSGEPGFEDRESLASLMAAAMAGGFTRLAILPNTMPTLDNPGGLALVQEIIAKLPSPVPQVYLWGALTLGVKGEQMAELAELARAGIVGFADGQPLEHLGLLRRMLEYLQPLGLPVGIWPRSRYLAGNGVVREGPDSIRLGLPGEPAIAETAAIASILEIVAAIGTPVHIMRVSTARSVELVQEAKDRGLPVTASTTWMHLLLNTEHIGGTRSPMIPYDTSFRVAPPLGNPADQWALIRGIRDGYIEAVAIDHTPYTYEEKQVSFVESPPGAIGLEIALPLLWQNLVVTGKLPPLHLWRLLSTQPALCLKQTPPAMFPGHPAELTLFDPNQTWTANETTLKSRSTNTPWFRQQLTGRVVRTFHP</sequence>